<organism evidence="1 2">
    <name type="scientific">candidate division TA06 bacterium B3_TA06</name>
    <dbReference type="NCBI Taxonomy" id="2012487"/>
    <lineage>
        <taxon>Bacteria</taxon>
        <taxon>Bacteria division TA06</taxon>
    </lineage>
</organism>
<gene>
    <name evidence="1" type="ORF">CEE36_08415</name>
</gene>
<accession>A0A532V2G0</accession>
<proteinExistence type="predicted"/>
<evidence type="ECO:0000313" key="2">
    <source>
        <dbReference type="Proteomes" id="UP000317778"/>
    </source>
</evidence>
<sequence length="177" mass="19917">MKRNIWLLLAGIVALGLATCSEDPEPVLKELTQKYWQAVLEGHIQEAYGMLSDSSRVSVTLQEFSEAMRFVALDGEGVDEFREAFASKAKLTILGIEAKRKEATVHVILLVPALATFQTDLQAQLASGEIEVDDEEAWILAQMTTALEENRLPTQELRLKMRWVLVDNRWRLVFGEG</sequence>
<reference evidence="1 2" key="1">
    <citation type="submission" date="2017-06" db="EMBL/GenBank/DDBJ databases">
        <title>Novel microbial phyla capable of carbon fixation and sulfur reduction in deep-sea sediments.</title>
        <authorList>
            <person name="Huang J."/>
            <person name="Baker B."/>
            <person name="Wang Y."/>
        </authorList>
    </citation>
    <scope>NUCLEOTIDE SEQUENCE [LARGE SCALE GENOMIC DNA]</scope>
    <source>
        <strain evidence="1">B3_TA06</strain>
    </source>
</reference>
<comment type="caution">
    <text evidence="1">The sequence shown here is derived from an EMBL/GenBank/DDBJ whole genome shotgun (WGS) entry which is preliminary data.</text>
</comment>
<dbReference type="EMBL" id="NJBO01000014">
    <property type="protein sequence ID" value="TKJ41329.1"/>
    <property type="molecule type" value="Genomic_DNA"/>
</dbReference>
<dbReference type="AlphaFoldDB" id="A0A532V2G0"/>
<evidence type="ECO:0008006" key="3">
    <source>
        <dbReference type="Google" id="ProtNLM"/>
    </source>
</evidence>
<name>A0A532V2G0_UNCT6</name>
<protein>
    <recommendedName>
        <fullName evidence="3">DUF4878 domain-containing protein</fullName>
    </recommendedName>
</protein>
<evidence type="ECO:0000313" key="1">
    <source>
        <dbReference type="EMBL" id="TKJ41329.1"/>
    </source>
</evidence>
<dbReference type="Proteomes" id="UP000317778">
    <property type="component" value="Unassembled WGS sequence"/>
</dbReference>